<dbReference type="InterPro" id="IPR046527">
    <property type="entry name" value="PIR2-like_helical"/>
</dbReference>
<evidence type="ECO:0000313" key="5">
    <source>
        <dbReference type="Proteomes" id="UP001231189"/>
    </source>
</evidence>
<comment type="caution">
    <text evidence="4">The sequence shown here is derived from an EMBL/GenBank/DDBJ whole genome shotgun (WGS) entry which is preliminary data.</text>
</comment>
<dbReference type="EMBL" id="JAUUTY010000005">
    <property type="protein sequence ID" value="KAK1626737.1"/>
    <property type="molecule type" value="Genomic_DNA"/>
</dbReference>
<keyword evidence="5" id="KW-1185">Reference proteome</keyword>
<dbReference type="PANTHER" id="PTHR33120">
    <property type="entry name" value="EXPRESSED PROTEIN-RELATED"/>
    <property type="match status" value="1"/>
</dbReference>
<evidence type="ECO:0000256" key="1">
    <source>
        <dbReference type="SAM" id="MobiDB-lite"/>
    </source>
</evidence>
<protein>
    <submittedName>
        <fullName evidence="4">Uncharacterized protein</fullName>
    </submittedName>
</protein>
<name>A0AAD8RLB4_LOLMU</name>
<dbReference type="Proteomes" id="UP001231189">
    <property type="component" value="Unassembled WGS sequence"/>
</dbReference>
<dbReference type="Pfam" id="PF20235">
    <property type="entry name" value="PIR2-like_helical"/>
    <property type="match status" value="2"/>
</dbReference>
<feature type="domain" description="PIR2-like helical" evidence="3">
    <location>
        <begin position="255"/>
        <end position="364"/>
    </location>
</feature>
<feature type="domain" description="PIR2-like helical" evidence="3">
    <location>
        <begin position="41"/>
        <end position="143"/>
    </location>
</feature>
<feature type="domain" description="DUF3615" evidence="2">
    <location>
        <begin position="472"/>
        <end position="592"/>
    </location>
</feature>
<accession>A0AAD8RLB4</accession>
<sequence length="672" mass="75271">MASLHAGLSTGRLRIYTPALYDDGTPWQKEREQDSSQLLLKIHSHYKEAFDRLTGSDVVRRFLPSVVCVGLLDPVFNITVNAILAVTADKASAPVAVDLGDTERRSLDGLVTFLTCFFPYLADWEAVRYLLLADADPLVAARIVAEDRGTKCFRPDSAATNGALRLALRCATLAAKHPQLADAWLSLCSSLHKAVPNYHHDIFSNLRTLFKENTTAHVPYPPPTGKPWELAATRRTRITKVPYQNSWSLRRVLLDAIHGFYLKALARMPQGGSRYHRSMLKAGHCYGPFDPVSNIILNTIWYEANFPPLTPQRELDFVGTWSLMRIEALSFYGLLSFLCTCHQDLSMHEAMRILIETGLNLSATKHCSSVKEEQEAYRAAAIAAWCPRLNSDAQAGFLSSCNKPQVLSLLSNGGQQQLSSQTVQQLATLLASGMTTQQQQQQPVSVSKREFDDTMSEGSERRRAHKRISKKVKAALRRYEKQNSGDTARYQLHVVCGVNESVSGPDSSAETTMKRDDTDDEFDDYYHHTHANFLVTRNVGSVCSAPVLFFAELSNDGDDDQLLCCPVDIPPPGAEPVRCLFCEQAGIRIMHPANQEGFHGRTLEFEKMVRGEDFYDNGYYMEVYSNHRILHRSESIANWTQGGDEEECMYLGSNDFTIKEDDGDESEDFEDD</sequence>
<gene>
    <name evidence="4" type="ORF">QYE76_001052</name>
</gene>
<dbReference type="Pfam" id="PF12274">
    <property type="entry name" value="DUF3615"/>
    <property type="match status" value="1"/>
</dbReference>
<reference evidence="4" key="1">
    <citation type="submission" date="2023-07" db="EMBL/GenBank/DDBJ databases">
        <title>A chromosome-level genome assembly of Lolium multiflorum.</title>
        <authorList>
            <person name="Chen Y."/>
            <person name="Copetti D."/>
            <person name="Kolliker R."/>
            <person name="Studer B."/>
        </authorList>
    </citation>
    <scope>NUCLEOTIDE SEQUENCE</scope>
    <source>
        <strain evidence="4">02402/16</strain>
        <tissue evidence="4">Leaf</tissue>
    </source>
</reference>
<dbReference type="PANTHER" id="PTHR33120:SF49">
    <property type="entry name" value="PIR2-LIKE HELICAL DOMAIN-CONTAINING PROTEIN"/>
    <property type="match status" value="1"/>
</dbReference>
<proteinExistence type="predicted"/>
<evidence type="ECO:0000259" key="3">
    <source>
        <dbReference type="Pfam" id="PF20235"/>
    </source>
</evidence>
<evidence type="ECO:0000259" key="2">
    <source>
        <dbReference type="Pfam" id="PF12274"/>
    </source>
</evidence>
<feature type="region of interest" description="Disordered" evidence="1">
    <location>
        <begin position="434"/>
        <end position="467"/>
    </location>
</feature>
<dbReference type="InterPro" id="IPR022059">
    <property type="entry name" value="DUF3615"/>
</dbReference>
<organism evidence="4 5">
    <name type="scientific">Lolium multiflorum</name>
    <name type="common">Italian ryegrass</name>
    <name type="synonym">Lolium perenne subsp. multiflorum</name>
    <dbReference type="NCBI Taxonomy" id="4521"/>
    <lineage>
        <taxon>Eukaryota</taxon>
        <taxon>Viridiplantae</taxon>
        <taxon>Streptophyta</taxon>
        <taxon>Embryophyta</taxon>
        <taxon>Tracheophyta</taxon>
        <taxon>Spermatophyta</taxon>
        <taxon>Magnoliopsida</taxon>
        <taxon>Liliopsida</taxon>
        <taxon>Poales</taxon>
        <taxon>Poaceae</taxon>
        <taxon>BOP clade</taxon>
        <taxon>Pooideae</taxon>
        <taxon>Poodae</taxon>
        <taxon>Poeae</taxon>
        <taxon>Poeae Chloroplast Group 2 (Poeae type)</taxon>
        <taxon>Loliodinae</taxon>
        <taxon>Loliinae</taxon>
        <taxon>Lolium</taxon>
    </lineage>
</organism>
<evidence type="ECO:0000313" key="4">
    <source>
        <dbReference type="EMBL" id="KAK1626737.1"/>
    </source>
</evidence>
<dbReference type="AlphaFoldDB" id="A0AAD8RLB4"/>